<name>Q2Y6A7_NITMU</name>
<reference evidence="9 10" key="2">
    <citation type="journal article" date="2008" name="Appl. Environ. Microbiol.">
        <title>Complete genome sequence of Nitrosospira multiformis, an ammonia-oxidizing bacterium from the soil environment.</title>
        <authorList>
            <person name="Norton J.M."/>
            <person name="Klotz M.G."/>
            <person name="Stein L.Y."/>
            <person name="Arp D.J."/>
            <person name="Bottomley P.J."/>
            <person name="Chain P.S."/>
            <person name="Hauser L.J."/>
            <person name="Land M.L."/>
            <person name="Larimer F.W."/>
            <person name="Shin M.W."/>
            <person name="Starkenburg S.R."/>
        </authorList>
    </citation>
    <scope>NUCLEOTIDE SEQUENCE [LARGE SCALE GENOMIC DNA]</scope>
    <source>
        <strain evidence="10">ATCC 25196 / NCIMB 11849 / C 71</strain>
    </source>
</reference>
<dbReference type="Proteomes" id="UP000002718">
    <property type="component" value="Chromosome"/>
</dbReference>
<keyword evidence="10" id="KW-1185">Reference proteome</keyword>
<evidence type="ECO:0000259" key="8">
    <source>
        <dbReference type="Pfam" id="PF09335"/>
    </source>
</evidence>
<gene>
    <name evidence="9" type="ordered locus">Nmul_A2425</name>
</gene>
<evidence type="ECO:0000313" key="10">
    <source>
        <dbReference type="Proteomes" id="UP000002718"/>
    </source>
</evidence>
<dbReference type="HOGENOM" id="CLU_044208_6_1_4"/>
<keyword evidence="4 7" id="KW-0812">Transmembrane</keyword>
<dbReference type="InterPro" id="IPR032818">
    <property type="entry name" value="DedA-like"/>
</dbReference>
<sequence>MFRARILSNPKRSLNRKRYLEPESINQTQAFPSGGPFISIQSILEIIATFIDIILHLDKHLIWLVENYGSWVYLILFLIIFCETGLVVTPFLPGDSLLFVAGAIAATGAMEVTGLAALLMLAAFCGDNTNYWIGRYFGPRIFTRTDSRLLNRAHLEKTEAFYARHGGKTIIFARFLPIIRTFAPFVAGIGQMIYPRFMAYSAFGSIFWISFFVFGGFFFGNVPIVKNNLTFFIFGIIIISVLPGVIQFMRGWLENRAAARSR</sequence>
<keyword evidence="6 7" id="KW-0472">Membrane</keyword>
<evidence type="ECO:0000256" key="3">
    <source>
        <dbReference type="ARBA" id="ARBA00022475"/>
    </source>
</evidence>
<protein>
    <submittedName>
        <fullName evidence="9">DedA</fullName>
    </submittedName>
</protein>
<dbReference type="EMBL" id="CP000103">
    <property type="protein sequence ID" value="ABB75714.1"/>
    <property type="molecule type" value="Genomic_DNA"/>
</dbReference>
<evidence type="ECO:0000256" key="4">
    <source>
        <dbReference type="ARBA" id="ARBA00022692"/>
    </source>
</evidence>
<evidence type="ECO:0000256" key="6">
    <source>
        <dbReference type="ARBA" id="ARBA00023136"/>
    </source>
</evidence>
<keyword evidence="5 7" id="KW-1133">Transmembrane helix</keyword>
<evidence type="ECO:0000313" key="9">
    <source>
        <dbReference type="EMBL" id="ABB75714.1"/>
    </source>
</evidence>
<dbReference type="GO" id="GO:0005886">
    <property type="term" value="C:plasma membrane"/>
    <property type="evidence" value="ECO:0007669"/>
    <property type="project" value="UniProtKB-SubCell"/>
</dbReference>
<keyword evidence="3 7" id="KW-1003">Cell membrane</keyword>
<feature type="domain" description="VTT" evidence="8">
    <location>
        <begin position="92"/>
        <end position="216"/>
    </location>
</feature>
<dbReference type="Pfam" id="PF09335">
    <property type="entry name" value="VTT_dom"/>
    <property type="match status" value="1"/>
</dbReference>
<organism evidence="9 10">
    <name type="scientific">Nitrosospira multiformis (strain ATCC 25196 / NCIMB 11849 / C 71)</name>
    <dbReference type="NCBI Taxonomy" id="323848"/>
    <lineage>
        <taxon>Bacteria</taxon>
        <taxon>Pseudomonadati</taxon>
        <taxon>Pseudomonadota</taxon>
        <taxon>Betaproteobacteria</taxon>
        <taxon>Nitrosomonadales</taxon>
        <taxon>Nitrosomonadaceae</taxon>
        <taxon>Nitrosospira</taxon>
    </lineage>
</organism>
<dbReference type="InterPro" id="IPR058127">
    <property type="entry name" value="DedA"/>
</dbReference>
<accession>Q2Y6A7</accession>
<comment type="similarity">
    <text evidence="2 7">Belongs to the DedA family.</text>
</comment>
<proteinExistence type="inferred from homology"/>
<feature type="transmembrane region" description="Helical" evidence="7">
    <location>
        <begin position="231"/>
        <end position="253"/>
    </location>
</feature>
<dbReference type="InterPro" id="IPR032816">
    <property type="entry name" value="VTT_dom"/>
</dbReference>
<feature type="transmembrane region" description="Helical" evidence="7">
    <location>
        <begin position="98"/>
        <end position="125"/>
    </location>
</feature>
<dbReference type="PANTHER" id="PTHR30353:SF0">
    <property type="entry name" value="TRANSMEMBRANE PROTEIN"/>
    <property type="match status" value="1"/>
</dbReference>
<dbReference type="eggNOG" id="COG0586">
    <property type="taxonomic scope" value="Bacteria"/>
</dbReference>
<dbReference type="STRING" id="323848.Nmul_A2425"/>
<evidence type="ECO:0000256" key="7">
    <source>
        <dbReference type="RuleBase" id="RU367016"/>
    </source>
</evidence>
<evidence type="ECO:0000256" key="2">
    <source>
        <dbReference type="ARBA" id="ARBA00010792"/>
    </source>
</evidence>
<evidence type="ECO:0000256" key="1">
    <source>
        <dbReference type="ARBA" id="ARBA00004651"/>
    </source>
</evidence>
<reference evidence="10" key="1">
    <citation type="submission" date="2005-08" db="EMBL/GenBank/DDBJ databases">
        <title>Complete sequence of chromosome 1 of Nitrosospira multiformis ATCC 25196.</title>
        <authorList>
            <person name="Copeland A."/>
            <person name="Lucas S."/>
            <person name="Lapidus A."/>
            <person name="Barry K."/>
            <person name="Detter J.C."/>
            <person name="Glavina T."/>
            <person name="Hammon N."/>
            <person name="Israni S."/>
            <person name="Pitluck S."/>
            <person name="Chain P."/>
            <person name="Malfatti S."/>
            <person name="Shin M."/>
            <person name="Vergez L."/>
            <person name="Schmutz J."/>
            <person name="Larimer F."/>
            <person name="Land M."/>
            <person name="Hauser L."/>
            <person name="Kyrpides N."/>
            <person name="Lykidis A."/>
            <person name="Richardson P."/>
        </authorList>
    </citation>
    <scope>NUCLEOTIDE SEQUENCE [LARGE SCALE GENOMIC DNA]</scope>
    <source>
        <strain evidence="10">ATCC 25196 / NCIMB 11849 / C 71</strain>
    </source>
</reference>
<dbReference type="AlphaFoldDB" id="Q2Y6A7"/>
<dbReference type="KEGG" id="nmu:Nmul_A2425"/>
<feature type="transmembrane region" description="Helical" evidence="7">
    <location>
        <begin position="70"/>
        <end position="92"/>
    </location>
</feature>
<evidence type="ECO:0000256" key="5">
    <source>
        <dbReference type="ARBA" id="ARBA00022989"/>
    </source>
</evidence>
<dbReference type="NCBIfam" id="NF008102">
    <property type="entry name" value="PRK10847.1"/>
    <property type="match status" value="1"/>
</dbReference>
<dbReference type="PANTHER" id="PTHR30353">
    <property type="entry name" value="INNER MEMBRANE PROTEIN DEDA-RELATED"/>
    <property type="match status" value="1"/>
</dbReference>
<comment type="subcellular location">
    <subcellularLocation>
        <location evidence="1 7">Cell membrane</location>
        <topology evidence="1 7">Multi-pass membrane protein</topology>
    </subcellularLocation>
</comment>
<feature type="transmembrane region" description="Helical" evidence="7">
    <location>
        <begin position="197"/>
        <end position="219"/>
    </location>
</feature>